<dbReference type="PROSITE" id="PS50175">
    <property type="entry name" value="ASP_PROT_RETROV"/>
    <property type="match status" value="1"/>
</dbReference>
<dbReference type="InterPro" id="IPR021109">
    <property type="entry name" value="Peptidase_aspartic_dom_sf"/>
</dbReference>
<evidence type="ECO:0000256" key="1">
    <source>
        <dbReference type="ARBA" id="ARBA00022801"/>
    </source>
</evidence>
<feature type="non-terminal residue" evidence="4">
    <location>
        <position position="339"/>
    </location>
</feature>
<feature type="compositionally biased region" description="Basic and acidic residues" evidence="2">
    <location>
        <begin position="233"/>
        <end position="243"/>
    </location>
</feature>
<dbReference type="GO" id="GO:0006508">
    <property type="term" value="P:proteolysis"/>
    <property type="evidence" value="ECO:0007669"/>
    <property type="project" value="InterPro"/>
</dbReference>
<proteinExistence type="predicted"/>
<dbReference type="SUPFAM" id="SSF50630">
    <property type="entry name" value="Acid proteases"/>
    <property type="match status" value="1"/>
</dbReference>
<dbReference type="AlphaFoldDB" id="A0A6S7K4M4"/>
<dbReference type="Proteomes" id="UP001152795">
    <property type="component" value="Unassembled WGS sequence"/>
</dbReference>
<organism evidence="4 5">
    <name type="scientific">Paramuricea clavata</name>
    <name type="common">Red gorgonian</name>
    <name type="synonym">Violescent sea-whip</name>
    <dbReference type="NCBI Taxonomy" id="317549"/>
    <lineage>
        <taxon>Eukaryota</taxon>
        <taxon>Metazoa</taxon>
        <taxon>Cnidaria</taxon>
        <taxon>Anthozoa</taxon>
        <taxon>Octocorallia</taxon>
        <taxon>Malacalcyonacea</taxon>
        <taxon>Plexauridae</taxon>
        <taxon>Paramuricea</taxon>
    </lineage>
</organism>
<dbReference type="InterPro" id="IPR001995">
    <property type="entry name" value="Peptidase_A2_cat"/>
</dbReference>
<feature type="region of interest" description="Disordered" evidence="2">
    <location>
        <begin position="222"/>
        <end position="243"/>
    </location>
</feature>
<name>A0A6S7K4M4_PARCT</name>
<comment type="caution">
    <text evidence="4">The sequence shown here is derived from an EMBL/GenBank/DDBJ whole genome shotgun (WGS) entry which is preliminary data.</text>
</comment>
<evidence type="ECO:0000259" key="3">
    <source>
        <dbReference type="PROSITE" id="PS50175"/>
    </source>
</evidence>
<dbReference type="OrthoDB" id="6161808at2759"/>
<evidence type="ECO:0000313" key="4">
    <source>
        <dbReference type="EMBL" id="CAB4037594.1"/>
    </source>
</evidence>
<dbReference type="GO" id="GO:0004190">
    <property type="term" value="F:aspartic-type endopeptidase activity"/>
    <property type="evidence" value="ECO:0007669"/>
    <property type="project" value="InterPro"/>
</dbReference>
<accession>A0A6S7K4M4</accession>
<dbReference type="Gene3D" id="2.40.70.10">
    <property type="entry name" value="Acid Proteases"/>
    <property type="match status" value="1"/>
</dbReference>
<dbReference type="EMBL" id="CACRXK020023262">
    <property type="protein sequence ID" value="CAB4037594.1"/>
    <property type="molecule type" value="Genomic_DNA"/>
</dbReference>
<evidence type="ECO:0000313" key="5">
    <source>
        <dbReference type="Proteomes" id="UP001152795"/>
    </source>
</evidence>
<protein>
    <submittedName>
        <fullName evidence="4">Retrovirus-related Pol poly from transposon</fullName>
    </submittedName>
</protein>
<keyword evidence="5" id="KW-1185">Reference proteome</keyword>
<feature type="domain" description="Peptidase A2" evidence="3">
    <location>
        <begin position="16"/>
        <end position="103"/>
    </location>
</feature>
<gene>
    <name evidence="4" type="ORF">PACLA_8A009666</name>
</gene>
<evidence type="ECO:0000256" key="2">
    <source>
        <dbReference type="SAM" id="MobiDB-lite"/>
    </source>
</evidence>
<reference evidence="4" key="1">
    <citation type="submission" date="2020-04" db="EMBL/GenBank/DDBJ databases">
        <authorList>
            <person name="Alioto T."/>
            <person name="Alioto T."/>
            <person name="Gomez Garrido J."/>
        </authorList>
    </citation>
    <scope>NUCLEOTIDE SEQUENCE</scope>
    <source>
        <strain evidence="4">A484AB</strain>
    </source>
</reference>
<sequence>RGRKCSVRGKLNGKTSEVLWDTGAQVSIVSENFVSKTFPNIPIRDVSELLECGLTLTAANGSKIPYVGWVELKFQVQDSANEVSVPFLVTRENLELPLVGFNVIEHMINSGTLQENDILTGSFVGINTHNAVTLLDLSEHWTPEPTDTRPVLFEADENGHWPGGLQVSDNLLTVKAGKASKIEVEIRNTTKHDISLKGRTVLGRLQLVQSVAPVEVKLKAADPKSRIPPSTKSTDDVSEDKIRGCTSNHLPAHLKEIDLSRLTNEQKKVAEQLLIEQADAFAQSDDDVGSIPNLELNIHLNDKTPVQKNYVAVPRPLYPEVKAYIEDMLNRKFIRRSNS</sequence>
<keyword evidence="1" id="KW-0378">Hydrolase</keyword>